<dbReference type="GO" id="GO:0003677">
    <property type="term" value="F:DNA binding"/>
    <property type="evidence" value="ECO:0007669"/>
    <property type="project" value="InterPro"/>
</dbReference>
<evidence type="ECO:0000313" key="2">
    <source>
        <dbReference type="EMBL" id="RUS87741.1"/>
    </source>
</evidence>
<reference evidence="2 3" key="1">
    <citation type="submission" date="2019-01" db="EMBL/GenBank/DDBJ databases">
        <title>A draft genome assembly of the solar-powered sea slug Elysia chlorotica.</title>
        <authorList>
            <person name="Cai H."/>
            <person name="Li Q."/>
            <person name="Fang X."/>
            <person name="Li J."/>
            <person name="Curtis N.E."/>
            <person name="Altenburger A."/>
            <person name="Shibata T."/>
            <person name="Feng M."/>
            <person name="Maeda T."/>
            <person name="Schwartz J.A."/>
            <person name="Shigenobu S."/>
            <person name="Lundholm N."/>
            <person name="Nishiyama T."/>
            <person name="Yang H."/>
            <person name="Hasebe M."/>
            <person name="Li S."/>
            <person name="Pierce S.K."/>
            <person name="Wang J."/>
        </authorList>
    </citation>
    <scope>NUCLEOTIDE SEQUENCE [LARGE SCALE GENOMIC DNA]</scope>
    <source>
        <strain evidence="2">EC2010</strain>
        <tissue evidence="2">Whole organism of an adult</tissue>
    </source>
</reference>
<dbReference type="Pfam" id="PF02178">
    <property type="entry name" value="AT_hook"/>
    <property type="match status" value="2"/>
</dbReference>
<name>A0A433U1P6_ELYCH</name>
<feature type="non-terminal residue" evidence="2">
    <location>
        <position position="161"/>
    </location>
</feature>
<feature type="region of interest" description="Disordered" evidence="1">
    <location>
        <begin position="1"/>
        <end position="161"/>
    </location>
</feature>
<gene>
    <name evidence="2" type="ORF">EGW08_004487</name>
</gene>
<dbReference type="SMART" id="SM00384">
    <property type="entry name" value="AT_hook"/>
    <property type="match status" value="2"/>
</dbReference>
<feature type="compositionally biased region" description="Polar residues" evidence="1">
    <location>
        <begin position="91"/>
        <end position="100"/>
    </location>
</feature>
<sequence length="161" mass="17171">MDSPPREEPSFASGKRGRPKSIRASLKGKSQSSDPSDEEKNKSQNSLNPPKKRGRPPKSANSNVTEIESDNQDCLKSSNSPAIDAVAVDPNPTQSNSAGRNGSKKSKSEFETPTSRRSCGKPKRFEDADSPVTNVRVSDKGSVTKSADGKNPNSSAVGNRK</sequence>
<dbReference type="AlphaFoldDB" id="A0A433U1P6"/>
<dbReference type="Proteomes" id="UP000271974">
    <property type="component" value="Unassembled WGS sequence"/>
</dbReference>
<comment type="caution">
    <text evidence="2">The sequence shown here is derived from an EMBL/GenBank/DDBJ whole genome shotgun (WGS) entry which is preliminary data.</text>
</comment>
<evidence type="ECO:0000256" key="1">
    <source>
        <dbReference type="SAM" id="MobiDB-lite"/>
    </source>
</evidence>
<dbReference type="PRINTS" id="PR00929">
    <property type="entry name" value="ATHOOK"/>
</dbReference>
<organism evidence="2 3">
    <name type="scientific">Elysia chlorotica</name>
    <name type="common">Eastern emerald elysia</name>
    <name type="synonym">Sea slug</name>
    <dbReference type="NCBI Taxonomy" id="188477"/>
    <lineage>
        <taxon>Eukaryota</taxon>
        <taxon>Metazoa</taxon>
        <taxon>Spiralia</taxon>
        <taxon>Lophotrochozoa</taxon>
        <taxon>Mollusca</taxon>
        <taxon>Gastropoda</taxon>
        <taxon>Heterobranchia</taxon>
        <taxon>Euthyneura</taxon>
        <taxon>Panpulmonata</taxon>
        <taxon>Sacoglossa</taxon>
        <taxon>Placobranchoidea</taxon>
        <taxon>Plakobranchidae</taxon>
        <taxon>Elysia</taxon>
    </lineage>
</organism>
<evidence type="ECO:0000313" key="3">
    <source>
        <dbReference type="Proteomes" id="UP000271974"/>
    </source>
</evidence>
<protein>
    <submittedName>
        <fullName evidence="2">Uncharacterized protein</fullName>
    </submittedName>
</protein>
<dbReference type="InterPro" id="IPR017956">
    <property type="entry name" value="AT_hook_DNA-bd_motif"/>
</dbReference>
<feature type="compositionally biased region" description="Polar residues" evidence="1">
    <location>
        <begin position="131"/>
        <end position="161"/>
    </location>
</feature>
<feature type="compositionally biased region" description="Polar residues" evidence="1">
    <location>
        <begin position="59"/>
        <end position="81"/>
    </location>
</feature>
<proteinExistence type="predicted"/>
<keyword evidence="3" id="KW-1185">Reference proteome</keyword>
<dbReference type="EMBL" id="RQTK01000102">
    <property type="protein sequence ID" value="RUS87741.1"/>
    <property type="molecule type" value="Genomic_DNA"/>
</dbReference>
<accession>A0A433U1P6</accession>